<dbReference type="InterPro" id="IPR014030">
    <property type="entry name" value="Ketoacyl_synth_N"/>
</dbReference>
<dbReference type="InterPro" id="IPR020845">
    <property type="entry name" value="AMP-binding_CS"/>
</dbReference>
<dbReference type="SMART" id="SM00823">
    <property type="entry name" value="PKS_PP"/>
    <property type="match status" value="2"/>
</dbReference>
<dbReference type="GO" id="GO:0031177">
    <property type="term" value="F:phosphopantetheine binding"/>
    <property type="evidence" value="ECO:0007669"/>
    <property type="project" value="InterPro"/>
</dbReference>
<keyword evidence="1" id="KW-0596">Phosphopantetheine</keyword>
<dbReference type="Pfam" id="PF00501">
    <property type="entry name" value="AMP-binding"/>
    <property type="match status" value="1"/>
</dbReference>
<dbReference type="SMART" id="SM00827">
    <property type="entry name" value="PKS_AT"/>
    <property type="match status" value="1"/>
</dbReference>
<dbReference type="PROSITE" id="PS00012">
    <property type="entry name" value="PHOSPHOPANTETHEINE"/>
    <property type="match status" value="1"/>
</dbReference>
<feature type="region of interest" description="C-terminal hotdog fold" evidence="10">
    <location>
        <begin position="1025"/>
        <end position="1178"/>
    </location>
</feature>
<dbReference type="InterPro" id="IPR036291">
    <property type="entry name" value="NAD(P)-bd_dom_sf"/>
</dbReference>
<dbReference type="InterPro" id="IPR009081">
    <property type="entry name" value="PP-bd_ACP"/>
</dbReference>
<feature type="domain" description="Carrier" evidence="12">
    <location>
        <begin position="3500"/>
        <end position="3580"/>
    </location>
</feature>
<evidence type="ECO:0000256" key="8">
    <source>
        <dbReference type="ARBA" id="ARBA00029443"/>
    </source>
</evidence>
<dbReference type="InterPro" id="IPR042099">
    <property type="entry name" value="ANL_N_sf"/>
</dbReference>
<comment type="similarity">
    <text evidence="9">Belongs to the NRP synthetase family.</text>
</comment>
<dbReference type="Gene3D" id="3.10.129.110">
    <property type="entry name" value="Polyketide synthase dehydratase"/>
    <property type="match status" value="1"/>
</dbReference>
<dbReference type="Gene3D" id="3.30.559.10">
    <property type="entry name" value="Chloramphenicol acetyltransferase-like domain"/>
    <property type="match status" value="1"/>
</dbReference>
<dbReference type="NCBIfam" id="TIGR01733">
    <property type="entry name" value="AA-adenyl-dom"/>
    <property type="match status" value="1"/>
</dbReference>
<dbReference type="InterPro" id="IPR056501">
    <property type="entry name" value="NAD-bd_HRPKS_sdrA"/>
</dbReference>
<dbReference type="InterPro" id="IPR006162">
    <property type="entry name" value="Ppantetheine_attach_site"/>
</dbReference>
<dbReference type="GO" id="GO:0004315">
    <property type="term" value="F:3-oxoacyl-[acyl-carrier-protein] synthase activity"/>
    <property type="evidence" value="ECO:0007669"/>
    <property type="project" value="InterPro"/>
</dbReference>
<evidence type="ECO:0000256" key="10">
    <source>
        <dbReference type="PROSITE-ProRule" id="PRU01363"/>
    </source>
</evidence>
<dbReference type="SUPFAM" id="SSF52777">
    <property type="entry name" value="CoA-dependent acyltransferases"/>
    <property type="match status" value="2"/>
</dbReference>
<dbReference type="InterPro" id="IPR016039">
    <property type="entry name" value="Thiolase-like"/>
</dbReference>
<keyword evidence="7" id="KW-0511">Multifunctional enzyme</keyword>
<dbReference type="SUPFAM" id="SSF53335">
    <property type="entry name" value="S-adenosyl-L-methionine-dependent methyltransferases"/>
    <property type="match status" value="1"/>
</dbReference>
<dbReference type="GO" id="GO:0032259">
    <property type="term" value="P:methylation"/>
    <property type="evidence" value="ECO:0007669"/>
    <property type="project" value="UniProtKB-KW"/>
</dbReference>
<dbReference type="Pfam" id="PF00109">
    <property type="entry name" value="ketoacyl-synt"/>
    <property type="match status" value="1"/>
</dbReference>
<dbReference type="SUPFAM" id="SSF53901">
    <property type="entry name" value="Thiolase-like"/>
    <property type="match status" value="1"/>
</dbReference>
<dbReference type="GO" id="GO:0030639">
    <property type="term" value="P:polyketide biosynthetic process"/>
    <property type="evidence" value="ECO:0007669"/>
    <property type="project" value="UniProtKB-ARBA"/>
</dbReference>
<dbReference type="Gene3D" id="3.40.50.720">
    <property type="entry name" value="NAD(P)-binding Rossmann-like Domain"/>
    <property type="match status" value="2"/>
</dbReference>
<dbReference type="Pfam" id="PF00698">
    <property type="entry name" value="Acyl_transf_1"/>
    <property type="match status" value="1"/>
</dbReference>
<comment type="similarity">
    <text evidence="8">In the C-terminal section; belongs to the NRP synthetase family.</text>
</comment>
<dbReference type="CDD" id="cd00833">
    <property type="entry name" value="PKS"/>
    <property type="match status" value="1"/>
</dbReference>
<dbReference type="CDD" id="cd02440">
    <property type="entry name" value="AdoMet_MTases"/>
    <property type="match status" value="1"/>
</dbReference>
<keyword evidence="4" id="KW-0489">Methyltransferase</keyword>
<feature type="region of interest" description="Disordered" evidence="11">
    <location>
        <begin position="2421"/>
        <end position="2512"/>
    </location>
</feature>
<dbReference type="InterPro" id="IPR045851">
    <property type="entry name" value="AMP-bd_C_sf"/>
</dbReference>
<dbReference type="Pfam" id="PF08659">
    <property type="entry name" value="KR"/>
    <property type="match status" value="1"/>
</dbReference>
<dbReference type="PROSITE" id="PS50075">
    <property type="entry name" value="CARRIER"/>
    <property type="match status" value="2"/>
</dbReference>
<dbReference type="Gene3D" id="3.40.50.12780">
    <property type="entry name" value="N-terminal domain of ligase-like"/>
    <property type="match status" value="1"/>
</dbReference>
<dbReference type="Gene3D" id="3.40.50.150">
    <property type="entry name" value="Vaccinia Virus protein VP39"/>
    <property type="match status" value="1"/>
</dbReference>
<dbReference type="InterPro" id="IPR013968">
    <property type="entry name" value="PKS_KR"/>
</dbReference>
<dbReference type="CDD" id="cd19532">
    <property type="entry name" value="C_PKS-NRPS"/>
    <property type="match status" value="1"/>
</dbReference>
<evidence type="ECO:0000256" key="6">
    <source>
        <dbReference type="ARBA" id="ARBA00022737"/>
    </source>
</evidence>
<gene>
    <name evidence="15" type="ORF">CC86DRAFT_429870</name>
</gene>
<dbReference type="InterPro" id="IPR016035">
    <property type="entry name" value="Acyl_Trfase/lysoPLipase"/>
</dbReference>
<keyword evidence="6" id="KW-0677">Repeat</keyword>
<evidence type="ECO:0000313" key="15">
    <source>
        <dbReference type="EMBL" id="KAF2819712.1"/>
    </source>
</evidence>
<dbReference type="InterPro" id="IPR001227">
    <property type="entry name" value="Ac_transferase_dom_sf"/>
</dbReference>
<dbReference type="Pfam" id="PF02801">
    <property type="entry name" value="Ketoacyl-synt_C"/>
    <property type="match status" value="1"/>
</dbReference>
<dbReference type="InterPro" id="IPR057326">
    <property type="entry name" value="KR_dom"/>
</dbReference>
<dbReference type="PROSITE" id="PS52019">
    <property type="entry name" value="PKS_MFAS_DH"/>
    <property type="match status" value="1"/>
</dbReference>
<keyword evidence="5" id="KW-0808">Transferase</keyword>
<dbReference type="InterPro" id="IPR013120">
    <property type="entry name" value="FAR_NAD-bd"/>
</dbReference>
<dbReference type="PROSITE" id="PS00455">
    <property type="entry name" value="AMP_BINDING"/>
    <property type="match status" value="1"/>
</dbReference>
<dbReference type="SMART" id="SM00822">
    <property type="entry name" value="PKS_KR"/>
    <property type="match status" value="1"/>
</dbReference>
<dbReference type="SMART" id="SM00825">
    <property type="entry name" value="PKS_KS"/>
    <property type="match status" value="1"/>
</dbReference>
<dbReference type="InterPro" id="IPR049551">
    <property type="entry name" value="PKS_DH_C"/>
</dbReference>
<dbReference type="SUPFAM" id="SSF52151">
    <property type="entry name" value="FabD/lysophospholipase-like"/>
    <property type="match status" value="1"/>
</dbReference>
<evidence type="ECO:0000256" key="1">
    <source>
        <dbReference type="ARBA" id="ARBA00022450"/>
    </source>
</evidence>
<dbReference type="Gene3D" id="1.10.1200.10">
    <property type="entry name" value="ACP-like"/>
    <property type="match status" value="2"/>
</dbReference>
<dbReference type="Gene3D" id="3.30.559.30">
    <property type="entry name" value="Nonribosomal peptide synthetase, condensation domain"/>
    <property type="match status" value="1"/>
</dbReference>
<dbReference type="GO" id="GO:0008168">
    <property type="term" value="F:methyltransferase activity"/>
    <property type="evidence" value="ECO:0007669"/>
    <property type="project" value="UniProtKB-KW"/>
</dbReference>
<dbReference type="GO" id="GO:0006633">
    <property type="term" value="P:fatty acid biosynthetic process"/>
    <property type="evidence" value="ECO:0007669"/>
    <property type="project" value="InterPro"/>
</dbReference>
<comment type="caution">
    <text evidence="10">Lacks conserved residue(s) required for the propagation of feature annotation.</text>
</comment>
<dbReference type="InterPro" id="IPR018201">
    <property type="entry name" value="Ketoacyl_synth_AS"/>
</dbReference>
<evidence type="ECO:0000256" key="3">
    <source>
        <dbReference type="ARBA" id="ARBA00022598"/>
    </source>
</evidence>
<feature type="domain" description="Ketosynthase family 3 (KS3)" evidence="13">
    <location>
        <begin position="2"/>
        <end position="423"/>
    </location>
</feature>
<dbReference type="PROSITE" id="PS00606">
    <property type="entry name" value="KS3_1"/>
    <property type="match status" value="1"/>
</dbReference>
<evidence type="ECO:0000256" key="11">
    <source>
        <dbReference type="SAM" id="MobiDB-lite"/>
    </source>
</evidence>
<dbReference type="InterPro" id="IPR036736">
    <property type="entry name" value="ACP-like_sf"/>
</dbReference>
<dbReference type="Pfam" id="PF08242">
    <property type="entry name" value="Methyltransf_12"/>
    <property type="match status" value="1"/>
</dbReference>
<dbReference type="Gene3D" id="3.40.366.10">
    <property type="entry name" value="Malonyl-Coenzyme A Acyl Carrier Protein, domain 2"/>
    <property type="match status" value="1"/>
</dbReference>
<feature type="compositionally biased region" description="Polar residues" evidence="11">
    <location>
        <begin position="2429"/>
        <end position="2443"/>
    </location>
</feature>
<evidence type="ECO:0000256" key="4">
    <source>
        <dbReference type="ARBA" id="ARBA00022603"/>
    </source>
</evidence>
<dbReference type="SUPFAM" id="SSF56801">
    <property type="entry name" value="Acetyl-CoA synthetase-like"/>
    <property type="match status" value="1"/>
</dbReference>
<dbReference type="InterPro" id="IPR029063">
    <property type="entry name" value="SAM-dependent_MTases_sf"/>
</dbReference>
<dbReference type="GO" id="GO:0016874">
    <property type="term" value="F:ligase activity"/>
    <property type="evidence" value="ECO:0007669"/>
    <property type="project" value="UniProtKB-KW"/>
</dbReference>
<dbReference type="Pfam" id="PF07993">
    <property type="entry name" value="NAD_binding_4"/>
    <property type="match status" value="1"/>
</dbReference>
<protein>
    <submittedName>
        <fullName evidence="15">Uncharacterized protein</fullName>
    </submittedName>
</protein>
<evidence type="ECO:0000259" key="14">
    <source>
        <dbReference type="PROSITE" id="PS52019"/>
    </source>
</evidence>
<keyword evidence="16" id="KW-1185">Reference proteome</keyword>
<accession>A0A6A6ZF15</accession>
<dbReference type="InterPro" id="IPR014031">
    <property type="entry name" value="Ketoacyl_synth_C"/>
</dbReference>
<evidence type="ECO:0000259" key="13">
    <source>
        <dbReference type="PROSITE" id="PS52004"/>
    </source>
</evidence>
<dbReference type="Pfam" id="PF00668">
    <property type="entry name" value="Condensation"/>
    <property type="match status" value="1"/>
</dbReference>
<evidence type="ECO:0000256" key="5">
    <source>
        <dbReference type="ARBA" id="ARBA00022679"/>
    </source>
</evidence>
<dbReference type="InterPro" id="IPR013217">
    <property type="entry name" value="Methyltransf_12"/>
</dbReference>
<name>A0A6A6ZF15_9PLEO</name>
<dbReference type="SUPFAM" id="SSF51735">
    <property type="entry name" value="NAD(P)-binding Rossmann-fold domains"/>
    <property type="match status" value="2"/>
</dbReference>
<dbReference type="InterPro" id="IPR001242">
    <property type="entry name" value="Condensation_dom"/>
</dbReference>
<feature type="domain" description="PKS/mFAS DH" evidence="14">
    <location>
        <begin position="878"/>
        <end position="1178"/>
    </location>
</feature>
<dbReference type="InterPro" id="IPR020841">
    <property type="entry name" value="PKS_Beta-ketoAc_synthase_dom"/>
</dbReference>
<dbReference type="PANTHER" id="PTHR43775">
    <property type="entry name" value="FATTY ACID SYNTHASE"/>
    <property type="match status" value="1"/>
</dbReference>
<dbReference type="EMBL" id="MU006243">
    <property type="protein sequence ID" value="KAF2819712.1"/>
    <property type="molecule type" value="Genomic_DNA"/>
</dbReference>
<dbReference type="SUPFAM" id="SSF47336">
    <property type="entry name" value="ACP-like"/>
    <property type="match status" value="2"/>
</dbReference>
<keyword evidence="2" id="KW-0597">Phosphoprotein</keyword>
<evidence type="ECO:0000256" key="7">
    <source>
        <dbReference type="ARBA" id="ARBA00023268"/>
    </source>
</evidence>
<dbReference type="InterPro" id="IPR023213">
    <property type="entry name" value="CAT-like_dom_sf"/>
</dbReference>
<dbReference type="PANTHER" id="PTHR43775:SF20">
    <property type="entry name" value="HYBRID PKS-NRPS SYNTHETASE APDA"/>
    <property type="match status" value="1"/>
</dbReference>
<dbReference type="InterPro" id="IPR000873">
    <property type="entry name" value="AMP-dep_synth/lig_dom"/>
</dbReference>
<evidence type="ECO:0000256" key="9">
    <source>
        <dbReference type="ARBA" id="ARBA00029454"/>
    </source>
</evidence>
<dbReference type="GO" id="GO:0009403">
    <property type="term" value="P:toxin biosynthetic process"/>
    <property type="evidence" value="ECO:0007669"/>
    <property type="project" value="UniProtKB-ARBA"/>
</dbReference>
<dbReference type="InterPro" id="IPR016036">
    <property type="entry name" value="Malonyl_transacylase_ACP-bd"/>
</dbReference>
<dbReference type="Pfam" id="PF00550">
    <property type="entry name" value="PP-binding"/>
    <property type="match status" value="2"/>
</dbReference>
<dbReference type="OrthoDB" id="329835at2759"/>
<dbReference type="InterPro" id="IPR010071">
    <property type="entry name" value="AA_adenyl_dom"/>
</dbReference>
<dbReference type="Pfam" id="PF23114">
    <property type="entry name" value="NAD-bd_HRPKS_sdrA"/>
    <property type="match status" value="1"/>
</dbReference>
<dbReference type="InterPro" id="IPR049900">
    <property type="entry name" value="PKS_mFAS_DH"/>
</dbReference>
<dbReference type="CDD" id="cd05930">
    <property type="entry name" value="A_NRPS"/>
    <property type="match status" value="1"/>
</dbReference>
<dbReference type="InterPro" id="IPR042104">
    <property type="entry name" value="PKS_dehydratase_sf"/>
</dbReference>
<dbReference type="InterPro" id="IPR050091">
    <property type="entry name" value="PKS_NRPS_Biosynth_Enz"/>
</dbReference>
<dbReference type="PROSITE" id="PS52004">
    <property type="entry name" value="KS3_2"/>
    <property type="match status" value="1"/>
</dbReference>
<feature type="domain" description="Carrier" evidence="12">
    <location>
        <begin position="2328"/>
        <end position="2404"/>
    </location>
</feature>
<dbReference type="SUPFAM" id="SSF55048">
    <property type="entry name" value="Probable ACP-binding domain of malonyl-CoA ACP transacylase"/>
    <property type="match status" value="1"/>
</dbReference>
<evidence type="ECO:0000256" key="2">
    <source>
        <dbReference type="ARBA" id="ARBA00022553"/>
    </source>
</evidence>
<dbReference type="GO" id="GO:0004312">
    <property type="term" value="F:fatty acid synthase activity"/>
    <property type="evidence" value="ECO:0007669"/>
    <property type="project" value="TreeGrafter"/>
</dbReference>
<dbReference type="Gene3D" id="3.30.300.30">
    <property type="match status" value="1"/>
</dbReference>
<reference evidence="15" key="1">
    <citation type="journal article" date="2020" name="Stud. Mycol.">
        <title>101 Dothideomycetes genomes: a test case for predicting lifestyles and emergence of pathogens.</title>
        <authorList>
            <person name="Haridas S."/>
            <person name="Albert R."/>
            <person name="Binder M."/>
            <person name="Bloem J."/>
            <person name="Labutti K."/>
            <person name="Salamov A."/>
            <person name="Andreopoulos B."/>
            <person name="Baker S."/>
            <person name="Barry K."/>
            <person name="Bills G."/>
            <person name="Bluhm B."/>
            <person name="Cannon C."/>
            <person name="Castanera R."/>
            <person name="Culley D."/>
            <person name="Daum C."/>
            <person name="Ezra D."/>
            <person name="Gonzalez J."/>
            <person name="Henrissat B."/>
            <person name="Kuo A."/>
            <person name="Liang C."/>
            <person name="Lipzen A."/>
            <person name="Lutzoni F."/>
            <person name="Magnuson J."/>
            <person name="Mondo S."/>
            <person name="Nolan M."/>
            <person name="Ohm R."/>
            <person name="Pangilinan J."/>
            <person name="Park H.-J."/>
            <person name="Ramirez L."/>
            <person name="Alfaro M."/>
            <person name="Sun H."/>
            <person name="Tritt A."/>
            <person name="Yoshinaga Y."/>
            <person name="Zwiers L.-H."/>
            <person name="Turgeon B."/>
            <person name="Goodwin S."/>
            <person name="Spatafora J."/>
            <person name="Crous P."/>
            <person name="Grigoriev I."/>
        </authorList>
    </citation>
    <scope>NUCLEOTIDE SEQUENCE</scope>
    <source>
        <strain evidence="15">CBS 113818</strain>
    </source>
</reference>
<evidence type="ECO:0000259" key="12">
    <source>
        <dbReference type="PROSITE" id="PS50075"/>
    </source>
</evidence>
<evidence type="ECO:0000313" key="16">
    <source>
        <dbReference type="Proteomes" id="UP000799424"/>
    </source>
</evidence>
<sequence length="3907" mass="429406">MPEPIAIVGSGCRFPGEASSPSKLWELLKEPRDVLREIDRFSVDGFYHKDGYHHGSSNVRHSYQLNEDTREFDAQFFNIPASEADSIDPQQRFLMEVIYEGIENAGLNIEALSGSPTAVYVGVMCNDYAHITYADLESVPKYAATGSALSILSNRVSYFFNWTGPSMTIDTACSSSLVAVHQAVQVLRSGQSKVAVAAGTNLIFTPTNYIAESNVNMLSPTGRSRMWSANADGYARGEGVAAVVLKTLSQAIADGDSIEAIIRETGVNQDGRTPGITMPSSTAQAELIRSTYDRAGLDLKNQSDRPSFFEAHGTGTKAGDPQEARAIHSAFFDESIPSEVETLYVGSIKTIIGHTEGTAGLAGLLKASLAVQNKILPPNMLFDVLNADIEPYYGRLQVLTEPKAWPQLPPGFGGTNAHAIVESYDSPLEREHELERCHLTAVPFMFSGYSEKVLSAQLTTFLRHLDTTQDIELRDLAWTMSERSSFSLRTIVSGSDVDTLRRKVQAKLQAKTSDGEALGARPSNKSPNILGVFTGQGAQWPTMGLGLLEVSSVARESFTIMQQSLAELPLVDRPTWLLLDELAKSAEESKVMQGEFSQVLCTAVQVMLVQVLRSIGVAFDAVVGHSSGEIGAAHAAGYLTARDAIRIAYYRGKYGKLASGRDNVSGSMLAVATSMEDARELCDLEHFEGRLQVAASNSSASVTLSGDVDAVKEAEFIFGDEKKFARALKVDTAYHSYHMLPCAEPYLEAMATCNIEVGTPDLRCRWFSSVLGGEEIGSSTSAALAGIYWRDNLVQPVLFSHALEKAVSQMSNLGLVMEVGPHPALKGPASLTIEEKLSRTVPYTGLLNAVGSVWANISTPIVNFRKVDAICASSSNDHPQFQKTAPNYSWDHDRKFWMEARQSTALRVRVDSPDGIYRWRNFIKPSELPWAKAGFSVMALEAGRAMVQAEEIVLIELIDIEIMRAMTFQDENGSVETQCSLTNIRSDGLSLSADFACDICLSKELHLGRPSNGALPDRVSNRLPMSKVDIEYFYSTLWDLGYNYTGMFRSVTSLKRTTDSATGVIHIESEDDYGTDMLFHPGPLDVAFQTIFGAMGAPGDGRLWTVLVPTKIKRISINPLACQGKAGLGCDLHFDANVSVSLLDGVAGDVDLFDSSGIYKCVQVEGLQVSPLGPVTARDDKDMFSDTTWGLEQPDAARGVDKWTLTEEEWKHAFYVERACFFYLKQLQDTITPEEREKCEWHPRKMLDWATDVVSVVSRGEHPIIKQEWMHDTWEMLAKPLDELTRKYEDFENLTHIGKNLVAFVRGEFSLLELVRNGSLLEHIYRNTYAFAEYNEYLGSLVQQLAHRFPRLDIFEIGAGTGSTTEAILRAIHDQYSSYTYTDISAGFFPQAQTAFPEHASKMVYRIFDATKEPSKQNLPEKAYDLVIASNVLHATPNLEQTLANARKLLKPGGYLVMLEVTDTQPLRPTFFFGCLPGWWVGEADGRQHHPLVSAESWGTIFKRTGFSGLDSVTPKHDVFMAPFSVMLTQAVDSQMNIIRKPLEATGTINVDNLLILGGASFRSYQLISHITSKLKSFVKATITVETLESLTEEHFNPKQVVLSLLELDGPAFEPFTPERFKALQLLTERSRNVVWVVQGSAGEQPYSNMITGVSRCLVGEQPEMQFQILDFDAQDTIDTNYIAESLLRMVVADNWRGFVEPYRPVWMLEREIRYIKSNVYIPRYIPSARRNKQYNSWRRTIRESVDLEDVVVTLTTNNGTHDLERCALAQKHPSPSLDVLSSRVSTKAIEIEDVGRFFIVLGELEGSGQQVLAFSDNNASKLTIKKSHLVLAHTPILHPNQLIKTTLEVCLSIYIIRRAPSPCNFLVHEPSLLLAQILSTEARDTAIGISFTTSDREKTKSGLAFTYLHPLQPDHSFARSLPSNITGFVDITSLTGRSDLGSRIARQLSPSCRRIALDSFSDNFTTVESDTASSLAQILGKSLAYHYKLSPQDGKLDELSLETAIGASVSKNMFQVMNWRGLERAMVRMSPVEDEVTFKSDRTYLLVGLTGELGQSLCHWMVKRGARYIVVTSRKPNVAQTWIDYMASYGALVKTIAMDVTDKKSTFEAVQQVRETLPPITGVANGAMVLNDGLFNVMSHADFEGTLRPKVTGTIFLNQLFDKPDLDFFITFSSLAYVTGNFGQTSYAAANAFMTSVVEGRRKRGLVGSVMHLAGVFGIGYINRTNRNIIERLGKLGYANISEYDFHQFFAEAVLAGPPQSGRCYEVASALRPIDPEQEDNPPGWLDMPRLAYYKVSKRAGIEEGQSKSVSVRAQLKEQTTLQGATEVMTKGLIAKLYKQLGLSPEDGIISPDTSLVDLGIDSLVAVDLRVWFTKELDLDMPVLKLLGGATVAQMVEDTVERMSPTLIPNVAEKNTPVASEAPEAAPITNQSPAVENFNTPGADTVASAKDIPKAHEGDAVTAAGPSVSDIDTVPTSTENSDSSQGTSESSSVTVPSIDPKSCDAGSEDESVATPKLSYLSKVNMGYGPLQFYFMVKHLDDPTILNMQFRLPLKGNMRVPDLSRAVQELGQRHEALRTAFFIDPDNANEPTQGVLETSLLRLETVKVTGADHAKAVCKEVGEDVFDISSGQTIRILLLSMSSISHWLVLAFHHISIDGFSFNILLDELNALYQGQRLQPVTTHFTDVIRKQNQEMRAGGRSSELEYWRQALGRIPDAIPLFPISKVTSRLPITRYYLEEAPMATIGADISRKIRKQCNALRITKFQFFMTVLREFLFAFLDTDELCIGFADANRSDPSVAHTVGYLVNLLSLRFERAADQTFKQKVEDVKKKSYAALANSSVPFNALLDKLDVPRSATHSPVFQVFMDYISHRFPLPDGLGVIEEEVSAHLTHNFFDLGVDVNDVTGKEIHIRFRGQQYLYAQSGVKFLLKSFVRLVKLCADMPASERINKPALYDPADIENVMKWSQGNAVPLQWPSTAMQRINEVVTDSKNHTALVDDQGHTLPYTQMMERSQRLASSLIDAGVQQHQVVGVYQQPGADSVCSILAIWSIGATYLPLDTRVVSGRLQQIVADCEPSAILCHKHTIEAASQLGVSDESLIDVSALKSKTSVVSRSVDTAADDIAVILYTSGSTGTPKGLPIRHTSLMNQIKAITDKFAIGAEIVLQQSAASFDVALHQVFICLFNGGTLHIASHETRLDSLQITKMIAARKITWVYATPSELSQWIGHGLPHLSSATSLRYVFSGGETLTKSLVKDIQKKLNRPGLRLINVYGPAEAGVVTSTEIDLADSEGAISIGRPLSNIAVYVVDKDLRPVPAGVSGEILIAGAGNIESYLKKPELSATSFIKDTLTPSGLYQGQLATMYRSGDMGRYEADGQLYFKGRIAGNLQVKVNGVRVELEDIERSIIDAADGVITTAVAVVKHNPDFLVAFVEFVQDLPGAQKQDFLKVLLRRLPLPRCMTPAMLIATDIFPLNSHGKLDRRAVEALPLPQGAGEDDGPMNETELALRDVWTGCLPESIVKATCITSLSDFFHLGGNSYLLVHLQRLIRQRFNVHVPVMSLYDASSLASMARRINSGESVVAIDWQAETSVTKALLAKQAGVNFSDAQPLLPSRKTSGLTVVMTGATGYMGSRILQSLTDDDRVAIIHCVALREHTESSPRVPASQSQKLRLHAGNFSEQRLGLTQQDFDTLADTADLIVHSGANRAFWDYYDNLRGPNVNSTKTLVELAAIRRMPVHFISSGGVHLLRDNADAGIYPTESVAAFPPPSDGSNGYIASKWASEVYLENAAKELSIPVSIHRFVPATADTDSAPPGELLEELRDLALRLKALPAPSGWVGTFDLSPADALAAELEVTEGGEAAVEALERLPPLQWAGRAKKEGLSWHFTSTDFVAMGGVEGMGLRR</sequence>
<feature type="region of interest" description="N-terminal hotdog fold" evidence="10">
    <location>
        <begin position="878"/>
        <end position="1012"/>
    </location>
</feature>
<organism evidence="15 16">
    <name type="scientific">Ophiobolus disseminans</name>
    <dbReference type="NCBI Taxonomy" id="1469910"/>
    <lineage>
        <taxon>Eukaryota</taxon>
        <taxon>Fungi</taxon>
        <taxon>Dikarya</taxon>
        <taxon>Ascomycota</taxon>
        <taxon>Pezizomycotina</taxon>
        <taxon>Dothideomycetes</taxon>
        <taxon>Pleosporomycetidae</taxon>
        <taxon>Pleosporales</taxon>
        <taxon>Pleosporineae</taxon>
        <taxon>Phaeosphaeriaceae</taxon>
        <taxon>Ophiobolus</taxon>
    </lineage>
</organism>
<dbReference type="InterPro" id="IPR020806">
    <property type="entry name" value="PKS_PP-bd"/>
</dbReference>
<dbReference type="InterPro" id="IPR014043">
    <property type="entry name" value="Acyl_transferase_dom"/>
</dbReference>
<dbReference type="Gene3D" id="3.40.47.10">
    <property type="match status" value="1"/>
</dbReference>
<feature type="compositionally biased region" description="Low complexity" evidence="11">
    <location>
        <begin position="2482"/>
        <end position="2493"/>
    </location>
</feature>
<keyword evidence="3" id="KW-0436">Ligase</keyword>
<proteinExistence type="inferred from homology"/>
<dbReference type="Proteomes" id="UP000799424">
    <property type="component" value="Unassembled WGS sequence"/>
</dbReference>
<dbReference type="Pfam" id="PF14765">
    <property type="entry name" value="PS-DH"/>
    <property type="match status" value="1"/>
</dbReference>